<dbReference type="HOGENOM" id="CLU_2823312_0_0_6"/>
<geneLocation type="plasmid" evidence="2">
    <name>unnamed</name>
</geneLocation>
<organism evidence="2 3">
    <name type="scientific">Citrobacter amalonaticus Y19</name>
    <dbReference type="NCBI Taxonomy" id="1261127"/>
    <lineage>
        <taxon>Bacteria</taxon>
        <taxon>Pseudomonadati</taxon>
        <taxon>Pseudomonadota</taxon>
        <taxon>Gammaproteobacteria</taxon>
        <taxon>Enterobacterales</taxon>
        <taxon>Enterobacteriaceae</taxon>
        <taxon>Citrobacter</taxon>
    </lineage>
</organism>
<proteinExistence type="predicted"/>
<reference evidence="2 3" key="1">
    <citation type="submission" date="2015-03" db="EMBL/GenBank/DDBJ databases">
        <title>Complete genome sequence of Citrobacter amalonaticus Y19.</title>
        <authorList>
            <person name="Park S."/>
        </authorList>
    </citation>
    <scope>NUCLEOTIDE SEQUENCE [LARGE SCALE GENOMIC DNA]</scope>
    <source>
        <strain evidence="2 3">Y19</strain>
        <plasmid evidence="3">Plasmid</plasmid>
    </source>
</reference>
<feature type="chain" id="PRO_5002510739" evidence="1">
    <location>
        <begin position="19"/>
        <end position="66"/>
    </location>
</feature>
<evidence type="ECO:0000313" key="2">
    <source>
        <dbReference type="EMBL" id="AKE62317.1"/>
    </source>
</evidence>
<evidence type="ECO:0000313" key="3">
    <source>
        <dbReference type="Proteomes" id="UP000034085"/>
    </source>
</evidence>
<dbReference type="EMBL" id="CP011133">
    <property type="protein sequence ID" value="AKE62317.1"/>
    <property type="molecule type" value="Genomic_DNA"/>
</dbReference>
<feature type="signal peptide" evidence="1">
    <location>
        <begin position="1"/>
        <end position="18"/>
    </location>
</feature>
<dbReference type="KEGG" id="cama:F384_27675"/>
<sequence length="66" mass="7306">MRTLLSALLFVVSWNALAQDDGNSSDKKQTATATIQISITILPEPVKPKITKEQVSDTLTVISYEW</sequence>
<accession>A0A0F6U0M1</accession>
<dbReference type="PATRIC" id="fig|1261127.3.peg.5748"/>
<gene>
    <name evidence="2" type="ORF">F384_27675</name>
</gene>
<name>A0A0F6U0M1_CITAM</name>
<keyword evidence="1" id="KW-0732">Signal</keyword>
<protein>
    <submittedName>
        <fullName evidence="2">Uncharacterized protein</fullName>
    </submittedName>
</protein>
<keyword evidence="2" id="KW-0614">Plasmid</keyword>
<dbReference type="RefSeq" id="WP_046499421.1">
    <property type="nucleotide sequence ID" value="NZ_CP011133.1"/>
</dbReference>
<evidence type="ECO:0000256" key="1">
    <source>
        <dbReference type="SAM" id="SignalP"/>
    </source>
</evidence>
<dbReference type="AlphaFoldDB" id="A0A0F6U0M1"/>
<dbReference type="Proteomes" id="UP000034085">
    <property type="component" value="Plasmid"/>
</dbReference>